<dbReference type="EMBL" id="CGCX01001830">
    <property type="protein sequence ID" value="CFS02094.1"/>
    <property type="molecule type" value="Genomic_DNA"/>
</dbReference>
<evidence type="ECO:0000313" key="6">
    <source>
        <dbReference type="Proteomes" id="UP000048289"/>
    </source>
</evidence>
<proteinExistence type="predicted"/>
<dbReference type="EMBL" id="CFOE01001333">
    <property type="protein sequence ID" value="CFE49969.1"/>
    <property type="molecule type" value="Genomic_DNA"/>
</dbReference>
<dbReference type="AlphaFoldDB" id="A0A655A165"/>
<dbReference type="EMBL" id="CHKL01001128">
    <property type="protein sequence ID" value="COX71841.1"/>
    <property type="molecule type" value="Genomic_DNA"/>
</dbReference>
<sequence>MSSPALDQCSNRRTELLKEITELQAFLRVQRDISHAAGVYGRRACAPTGCRLRRRDCTAASARSQASSVAAVRLAGLALSLDSSAVAAALVVGDAFDM</sequence>
<evidence type="ECO:0000313" key="5">
    <source>
        <dbReference type="Proteomes" id="UP000046680"/>
    </source>
</evidence>
<dbReference type="Proteomes" id="UP000048948">
    <property type="component" value="Unassembled WGS sequence"/>
</dbReference>
<name>A0A655A165_MYCTX</name>
<protein>
    <submittedName>
        <fullName evidence="3">Uncharacterized protein</fullName>
    </submittedName>
</protein>
<dbReference type="Proteomes" id="UP000048289">
    <property type="component" value="Unassembled WGS sequence"/>
</dbReference>
<evidence type="ECO:0000313" key="3">
    <source>
        <dbReference type="EMBL" id="CKR97436.1"/>
    </source>
</evidence>
<evidence type="ECO:0000313" key="8">
    <source>
        <dbReference type="Proteomes" id="UP000048948"/>
    </source>
</evidence>
<organism evidence="3 8">
    <name type="scientific">Mycobacterium tuberculosis</name>
    <dbReference type="NCBI Taxonomy" id="1773"/>
    <lineage>
        <taxon>Bacteria</taxon>
        <taxon>Bacillati</taxon>
        <taxon>Actinomycetota</taxon>
        <taxon>Actinomycetes</taxon>
        <taxon>Mycobacteriales</taxon>
        <taxon>Mycobacteriaceae</taxon>
        <taxon>Mycobacterium</taxon>
        <taxon>Mycobacterium tuberculosis complex</taxon>
    </lineage>
</organism>
<dbReference type="Proteomes" id="UP000048600">
    <property type="component" value="Unassembled WGS sequence"/>
</dbReference>
<gene>
    <name evidence="2" type="ORF">ERS007657_03611</name>
    <name evidence="1" type="ORF">ERS007681_04718</name>
    <name evidence="4" type="ORF">ERS007741_04679</name>
    <name evidence="3" type="ORF">ERS027646_01037</name>
</gene>
<dbReference type="EMBL" id="CNGE01000133">
    <property type="protein sequence ID" value="CKR97436.1"/>
    <property type="molecule type" value="Genomic_DNA"/>
</dbReference>
<evidence type="ECO:0000313" key="2">
    <source>
        <dbReference type="EMBL" id="CFS02094.1"/>
    </source>
</evidence>
<evidence type="ECO:0000313" key="7">
    <source>
        <dbReference type="Proteomes" id="UP000048600"/>
    </source>
</evidence>
<accession>A0A655A165</accession>
<evidence type="ECO:0000313" key="4">
    <source>
        <dbReference type="EMBL" id="COX71841.1"/>
    </source>
</evidence>
<reference evidence="5 6" key="1">
    <citation type="submission" date="2015-03" db="EMBL/GenBank/DDBJ databases">
        <authorList>
            <consortium name="Pathogen Informatics"/>
        </authorList>
    </citation>
    <scope>NUCLEOTIDE SEQUENCE [LARGE SCALE GENOMIC DNA]</scope>
    <source>
        <strain evidence="3 8">Bir 172</strain>
        <strain evidence="2 5">C09601061</strain>
        <strain evidence="1 6">G09901357</strain>
        <strain evidence="4 7">P00601463</strain>
    </source>
</reference>
<evidence type="ECO:0000313" key="1">
    <source>
        <dbReference type="EMBL" id="CFE49969.1"/>
    </source>
</evidence>
<dbReference type="Proteomes" id="UP000046680">
    <property type="component" value="Unassembled WGS sequence"/>
</dbReference>